<dbReference type="InterPro" id="IPR001048">
    <property type="entry name" value="Asp/Glu/Uridylate_kinase"/>
</dbReference>
<feature type="binding site" evidence="9">
    <location>
        <begin position="42"/>
        <end position="43"/>
    </location>
    <ligand>
        <name>substrate</name>
    </ligand>
</feature>
<dbReference type="InterPro" id="IPR037528">
    <property type="entry name" value="ArgB"/>
</dbReference>
<feature type="domain" description="Aspartate/glutamate/uridylate kinase" evidence="10">
    <location>
        <begin position="8"/>
        <end position="243"/>
    </location>
</feature>
<dbReference type="NCBIfam" id="TIGR00761">
    <property type="entry name" value="argB"/>
    <property type="match status" value="1"/>
</dbReference>
<feature type="binding site" evidence="9">
    <location>
        <position position="159"/>
    </location>
    <ligand>
        <name>substrate</name>
    </ligand>
</feature>
<feature type="site" description="Transition state stabilizer" evidence="9">
    <location>
        <position position="10"/>
    </location>
</feature>
<dbReference type="EMBL" id="FXAW01000007">
    <property type="protein sequence ID" value="SMG46157.1"/>
    <property type="molecule type" value="Genomic_DNA"/>
</dbReference>
<evidence type="ECO:0000256" key="4">
    <source>
        <dbReference type="ARBA" id="ARBA00022679"/>
    </source>
</evidence>
<comment type="similarity">
    <text evidence="9">Belongs to the acetylglutamate kinase family. ArgB subfamily.</text>
</comment>
<evidence type="ECO:0000313" key="11">
    <source>
        <dbReference type="EMBL" id="SMG46157.1"/>
    </source>
</evidence>
<evidence type="ECO:0000256" key="7">
    <source>
        <dbReference type="ARBA" id="ARBA00022840"/>
    </source>
</evidence>
<dbReference type="InterPro" id="IPR036393">
    <property type="entry name" value="AceGlu_kinase-like_sf"/>
</dbReference>
<dbReference type="OrthoDB" id="9803155at2"/>
<feature type="binding site" evidence="9">
    <location>
        <position position="64"/>
    </location>
    <ligand>
        <name>substrate</name>
    </ligand>
</feature>
<dbReference type="PIRSF" id="PIRSF000728">
    <property type="entry name" value="NAGK"/>
    <property type="match status" value="1"/>
</dbReference>
<evidence type="ECO:0000256" key="8">
    <source>
        <dbReference type="ARBA" id="ARBA00048141"/>
    </source>
</evidence>
<dbReference type="GO" id="GO:0005737">
    <property type="term" value="C:cytoplasm"/>
    <property type="evidence" value="ECO:0007669"/>
    <property type="project" value="UniProtKB-SubCell"/>
</dbReference>
<reference evidence="12" key="1">
    <citation type="submission" date="2017-04" db="EMBL/GenBank/DDBJ databases">
        <authorList>
            <person name="Varghese N."/>
            <person name="Submissions S."/>
        </authorList>
    </citation>
    <scope>NUCLEOTIDE SEQUENCE [LARGE SCALE GENOMIC DNA]</scope>
    <source>
        <strain evidence="12">DSM 4125</strain>
    </source>
</reference>
<proteinExistence type="inferred from homology"/>
<keyword evidence="7 9" id="KW-0067">ATP-binding</keyword>
<dbReference type="UniPathway" id="UPA00068">
    <property type="reaction ID" value="UER00107"/>
</dbReference>
<evidence type="ECO:0000256" key="1">
    <source>
        <dbReference type="ARBA" id="ARBA00004828"/>
    </source>
</evidence>
<evidence type="ECO:0000256" key="2">
    <source>
        <dbReference type="ARBA" id="ARBA00022571"/>
    </source>
</evidence>
<comment type="subcellular location">
    <subcellularLocation>
        <location evidence="9">Cytoplasm</location>
    </subcellularLocation>
</comment>
<dbReference type="InterPro" id="IPR004662">
    <property type="entry name" value="AcgluKinase_fam"/>
</dbReference>
<organism evidence="11 12">
    <name type="scientific">Marivirga sericea</name>
    <dbReference type="NCBI Taxonomy" id="1028"/>
    <lineage>
        <taxon>Bacteria</taxon>
        <taxon>Pseudomonadati</taxon>
        <taxon>Bacteroidota</taxon>
        <taxon>Cytophagia</taxon>
        <taxon>Cytophagales</taxon>
        <taxon>Marivirgaceae</taxon>
        <taxon>Marivirga</taxon>
    </lineage>
</organism>
<dbReference type="GO" id="GO:0042450">
    <property type="term" value="P:L-arginine biosynthetic process via ornithine"/>
    <property type="evidence" value="ECO:0007669"/>
    <property type="project" value="UniProtKB-UniRule"/>
</dbReference>
<accession>A0A1X7KXU0</accession>
<evidence type="ECO:0000313" key="12">
    <source>
        <dbReference type="Proteomes" id="UP000193804"/>
    </source>
</evidence>
<comment type="catalytic activity">
    <reaction evidence="8 9">
        <text>N-acetyl-L-glutamate + ATP = N-acetyl-L-glutamyl 5-phosphate + ADP</text>
        <dbReference type="Rhea" id="RHEA:14629"/>
        <dbReference type="ChEBI" id="CHEBI:30616"/>
        <dbReference type="ChEBI" id="CHEBI:44337"/>
        <dbReference type="ChEBI" id="CHEBI:57936"/>
        <dbReference type="ChEBI" id="CHEBI:456216"/>
        <dbReference type="EC" id="2.7.2.8"/>
    </reaction>
</comment>
<keyword evidence="5 9" id="KW-0547">Nucleotide-binding</keyword>
<protein>
    <recommendedName>
        <fullName evidence="9">Acetylglutamate kinase</fullName>
        <ecNumber evidence="9">2.7.2.8</ecNumber>
    </recommendedName>
    <alternativeName>
        <fullName evidence="9">N-acetyl-L-glutamate 5-phosphotransferase</fullName>
    </alternativeName>
    <alternativeName>
        <fullName evidence="9">NAG kinase</fullName>
        <shortName evidence="9">NAGK</shortName>
    </alternativeName>
</protein>
<keyword evidence="6 9" id="KW-0418">Kinase</keyword>
<dbReference type="RefSeq" id="WP_085518368.1">
    <property type="nucleotide sequence ID" value="NZ_FXAW01000007.1"/>
</dbReference>
<keyword evidence="2 9" id="KW-0055">Arginine biosynthesis</keyword>
<dbReference type="Gene3D" id="3.40.1160.10">
    <property type="entry name" value="Acetylglutamate kinase-like"/>
    <property type="match status" value="1"/>
</dbReference>
<feature type="site" description="Transition state stabilizer" evidence="9">
    <location>
        <position position="225"/>
    </location>
</feature>
<dbReference type="SUPFAM" id="SSF53633">
    <property type="entry name" value="Carbamate kinase-like"/>
    <property type="match status" value="1"/>
</dbReference>
<dbReference type="PANTHER" id="PTHR23342">
    <property type="entry name" value="N-ACETYLGLUTAMATE SYNTHASE"/>
    <property type="match status" value="1"/>
</dbReference>
<dbReference type="GO" id="GO:0003991">
    <property type="term" value="F:acetylglutamate kinase activity"/>
    <property type="evidence" value="ECO:0007669"/>
    <property type="project" value="UniProtKB-UniRule"/>
</dbReference>
<keyword evidence="12" id="KW-1185">Reference proteome</keyword>
<dbReference type="HAMAP" id="MF_00082">
    <property type="entry name" value="ArgB"/>
    <property type="match status" value="1"/>
</dbReference>
<dbReference type="CDD" id="cd04238">
    <property type="entry name" value="AAK_NAGK-like"/>
    <property type="match status" value="1"/>
</dbReference>
<dbReference type="PANTHER" id="PTHR23342:SF0">
    <property type="entry name" value="N-ACETYLGLUTAMATE SYNTHASE, MITOCHONDRIAL"/>
    <property type="match status" value="1"/>
</dbReference>
<dbReference type="GO" id="GO:0005524">
    <property type="term" value="F:ATP binding"/>
    <property type="evidence" value="ECO:0007669"/>
    <property type="project" value="UniProtKB-UniRule"/>
</dbReference>
<comment type="pathway">
    <text evidence="1 9">Amino-acid biosynthesis; L-arginine biosynthesis; N(2)-acetyl-L-ornithine from L-glutamate: step 2/4.</text>
</comment>
<name>A0A1X7KXU0_9BACT</name>
<evidence type="ECO:0000256" key="5">
    <source>
        <dbReference type="ARBA" id="ARBA00022741"/>
    </source>
</evidence>
<evidence type="ECO:0000256" key="9">
    <source>
        <dbReference type="HAMAP-Rule" id="MF_00082"/>
    </source>
</evidence>
<dbReference type="Proteomes" id="UP000193804">
    <property type="component" value="Unassembled WGS sequence"/>
</dbReference>
<gene>
    <name evidence="9" type="primary">argB</name>
    <name evidence="11" type="ORF">SAMN05661096_03232</name>
</gene>
<keyword evidence="3 9" id="KW-0028">Amino-acid biosynthesis</keyword>
<dbReference type="AlphaFoldDB" id="A0A1X7KXU0"/>
<dbReference type="EC" id="2.7.2.8" evidence="9"/>
<dbReference type="STRING" id="1028.SAMN05661096_03232"/>
<evidence type="ECO:0000259" key="10">
    <source>
        <dbReference type="Pfam" id="PF00696"/>
    </source>
</evidence>
<keyword evidence="4 9" id="KW-0808">Transferase</keyword>
<evidence type="ECO:0000256" key="3">
    <source>
        <dbReference type="ARBA" id="ARBA00022605"/>
    </source>
</evidence>
<dbReference type="Pfam" id="PF00696">
    <property type="entry name" value="AA_kinase"/>
    <property type="match status" value="1"/>
</dbReference>
<comment type="function">
    <text evidence="9">Catalyzes the ATP-dependent phosphorylation of N-acetyl-L-glutamate.</text>
</comment>
<keyword evidence="9" id="KW-0963">Cytoplasm</keyword>
<evidence type="ECO:0000256" key="6">
    <source>
        <dbReference type="ARBA" id="ARBA00022777"/>
    </source>
</evidence>
<sequence>MKREVINIIKIGGKTIDHEEKLDRFLNSFSRVPGQKILIHGGGILANQIGEKMGVVTKFHEGRRITNAETLELVTMVYGGLINKKIVAKLQSQNVNAIGLSGADANLLTAEKRVVKTIDYGFAGDIQKVNNDLLQNLLSQNLTPVICPITHDGKGQLLNTNGDTIAMTIACALQSQFEVNLWLCFDKKGVLLDIKDEESIIPQLNPSTYAELLSKSLIHEGMKPKLENAFRALESGVSKIRIGSADDIDLAIANEKTGTLICA</sequence>